<protein>
    <submittedName>
        <fullName evidence="2">Uncharacterized protein</fullName>
    </submittedName>
</protein>
<feature type="transmembrane region" description="Helical" evidence="1">
    <location>
        <begin position="6"/>
        <end position="29"/>
    </location>
</feature>
<sequence length="41" mass="4683">MCCKPVLMLLWNSCAIVMVQSTIFAVASINRMRNDVRLKPE</sequence>
<keyword evidence="1" id="KW-0812">Transmembrane</keyword>
<evidence type="ECO:0000313" key="3">
    <source>
        <dbReference type="Proteomes" id="UP000316624"/>
    </source>
</evidence>
<proteinExistence type="predicted"/>
<dbReference type="AlphaFoldDB" id="A0A562JSU9"/>
<evidence type="ECO:0000313" key="2">
    <source>
        <dbReference type="EMBL" id="TWH85994.1"/>
    </source>
</evidence>
<comment type="caution">
    <text evidence="2">The sequence shown here is derived from an EMBL/GenBank/DDBJ whole genome shotgun (WGS) entry which is preliminary data.</text>
</comment>
<gene>
    <name evidence="2" type="ORF">IQ35_04089</name>
</gene>
<organism evidence="2 3">
    <name type="scientific">Sphingobium wenxiniae (strain DSM 21828 / CGMCC 1.7748 / JZ-1)</name>
    <dbReference type="NCBI Taxonomy" id="595605"/>
    <lineage>
        <taxon>Bacteria</taxon>
        <taxon>Pseudomonadati</taxon>
        <taxon>Pseudomonadota</taxon>
        <taxon>Alphaproteobacteria</taxon>
        <taxon>Sphingomonadales</taxon>
        <taxon>Sphingomonadaceae</taxon>
        <taxon>Sphingobium</taxon>
    </lineage>
</organism>
<accession>A0A562JSU9</accession>
<reference evidence="2 3" key="1">
    <citation type="journal article" date="2015" name="Stand. Genomic Sci.">
        <title>Genomic Encyclopedia of Bacterial and Archaeal Type Strains, Phase III: the genomes of soil and plant-associated and newly described type strains.</title>
        <authorList>
            <person name="Whitman W.B."/>
            <person name="Woyke T."/>
            <person name="Klenk H.P."/>
            <person name="Zhou Y."/>
            <person name="Lilburn T.G."/>
            <person name="Beck B.J."/>
            <person name="De Vos P."/>
            <person name="Vandamme P."/>
            <person name="Eisen J.A."/>
            <person name="Garrity G."/>
            <person name="Hugenholtz P."/>
            <person name="Kyrpides N.C."/>
        </authorList>
    </citation>
    <scope>NUCLEOTIDE SEQUENCE [LARGE SCALE GENOMIC DNA]</scope>
    <source>
        <strain evidence="2 3">CGMCC 1.7748</strain>
    </source>
</reference>
<evidence type="ECO:0000256" key="1">
    <source>
        <dbReference type="SAM" id="Phobius"/>
    </source>
</evidence>
<name>A0A562JSU9_SPHWJ</name>
<dbReference type="EMBL" id="VLKK01000058">
    <property type="protein sequence ID" value="TWH85994.1"/>
    <property type="molecule type" value="Genomic_DNA"/>
</dbReference>
<keyword evidence="3" id="KW-1185">Reference proteome</keyword>
<dbReference type="Proteomes" id="UP000316624">
    <property type="component" value="Unassembled WGS sequence"/>
</dbReference>
<keyword evidence="1" id="KW-0472">Membrane</keyword>
<keyword evidence="1" id="KW-1133">Transmembrane helix</keyword>